<evidence type="ECO:0000313" key="1">
    <source>
        <dbReference type="EMBL" id="MEI9403354.1"/>
    </source>
</evidence>
<organism evidence="1 2">
    <name type="scientific">Mesorhizobium argentiipisi</name>
    <dbReference type="NCBI Taxonomy" id="3015175"/>
    <lineage>
        <taxon>Bacteria</taxon>
        <taxon>Pseudomonadati</taxon>
        <taxon>Pseudomonadota</taxon>
        <taxon>Alphaproteobacteria</taxon>
        <taxon>Hyphomicrobiales</taxon>
        <taxon>Phyllobacteriaceae</taxon>
        <taxon>Mesorhizobium</taxon>
    </lineage>
</organism>
<dbReference type="RefSeq" id="WP_337093745.1">
    <property type="nucleotide sequence ID" value="NZ_JAPYKO010000009.1"/>
</dbReference>
<protein>
    <recommendedName>
        <fullName evidence="3">DUF3887 domain-containing protein</fullName>
    </recommendedName>
</protein>
<reference evidence="1 2" key="1">
    <citation type="submission" date="2022-12" db="EMBL/GenBank/DDBJ databases">
        <authorList>
            <person name="Muema E."/>
        </authorList>
    </citation>
    <scope>NUCLEOTIDE SEQUENCE [LARGE SCALE GENOMIC DNA]</scope>
    <source>
        <strain evidence="2">1330</strain>
    </source>
</reference>
<comment type="caution">
    <text evidence="1">The sequence shown here is derived from an EMBL/GenBank/DDBJ whole genome shotgun (WGS) entry which is preliminary data.</text>
</comment>
<accession>A0ABU8KEU2</accession>
<gene>
    <name evidence="1" type="ORF">O7A05_14430</name>
</gene>
<evidence type="ECO:0000313" key="2">
    <source>
        <dbReference type="Proteomes" id="UP001366503"/>
    </source>
</evidence>
<evidence type="ECO:0008006" key="3">
    <source>
        <dbReference type="Google" id="ProtNLM"/>
    </source>
</evidence>
<dbReference type="Proteomes" id="UP001366503">
    <property type="component" value="Unassembled WGS sequence"/>
</dbReference>
<sequence>MSTTISQAESARIESAIQAAVSGSWEEFAKLTDEPFPNDASMKEQFEDSYPRLKQARGNWQMTSDIGIVPEDGTRVITVILKAPPNVDIVLTLHSTSDRDDSAISIWTFFQQLNLDD</sequence>
<dbReference type="EMBL" id="JAPYKO010000009">
    <property type="protein sequence ID" value="MEI9403354.1"/>
    <property type="molecule type" value="Genomic_DNA"/>
</dbReference>
<name>A0ABU8KEU2_9HYPH</name>
<proteinExistence type="predicted"/>
<keyword evidence="2" id="KW-1185">Reference proteome</keyword>